<dbReference type="AlphaFoldDB" id="A0A495BKB0"/>
<evidence type="ECO:0000259" key="10">
    <source>
        <dbReference type="Pfam" id="PF19029"/>
    </source>
</evidence>
<reference evidence="12 13" key="1">
    <citation type="submission" date="2018-10" db="EMBL/GenBank/DDBJ databases">
        <title>Genomic Encyclopedia of Type Strains, Phase IV (KMG-IV): sequencing the most valuable type-strain genomes for metagenomic binning, comparative biology and taxonomic classification.</title>
        <authorList>
            <person name="Goeker M."/>
        </authorList>
    </citation>
    <scope>NUCLEOTIDE SEQUENCE [LARGE SCALE GENOMIC DNA]</scope>
    <source>
        <strain evidence="12 13">DSM 3303</strain>
    </source>
</reference>
<keyword evidence="5 8" id="KW-0812">Transmembrane</keyword>
<keyword evidence="14" id="KW-1185">Reference proteome</keyword>
<keyword evidence="3" id="KW-1003">Cell membrane</keyword>
<sequence length="104" mass="11284">MPDQFLNAEKEKLLADVRSVLNHTEELLASAGEEGGAKALELRNKLSANLKLAKERLLDAEKATVAKARAAAKVTDNYVHEHPWKAIGIAAAIAFLLGLLVSRR</sequence>
<dbReference type="Proteomes" id="UP000279384">
    <property type="component" value="Unassembled WGS sequence"/>
</dbReference>
<dbReference type="EMBL" id="RBID01000013">
    <property type="protein sequence ID" value="RKQ60186.1"/>
    <property type="molecule type" value="Genomic_DNA"/>
</dbReference>
<dbReference type="GO" id="GO:0043022">
    <property type="term" value="F:ribosome binding"/>
    <property type="evidence" value="ECO:0007669"/>
    <property type="project" value="InterPro"/>
</dbReference>
<feature type="domain" description="DUF883" evidence="10">
    <location>
        <begin position="75"/>
        <end position="104"/>
    </location>
</feature>
<evidence type="ECO:0000313" key="13">
    <source>
        <dbReference type="Proteomes" id="UP000279384"/>
    </source>
</evidence>
<dbReference type="Pfam" id="PF19029">
    <property type="entry name" value="DUF883_C"/>
    <property type="match status" value="1"/>
</dbReference>
<comment type="similarity">
    <text evidence="2">Belongs to the ElaB/YgaM/YqjD family.</text>
</comment>
<dbReference type="InterPro" id="IPR043604">
    <property type="entry name" value="DUF883_N"/>
</dbReference>
<evidence type="ECO:0000313" key="11">
    <source>
        <dbReference type="EMBL" id="MDC7689357.1"/>
    </source>
</evidence>
<dbReference type="RefSeq" id="WP_047965837.1">
    <property type="nucleotide sequence ID" value="NZ_JAQQKY010000001.1"/>
</dbReference>
<name>A0A495BKB0_VOGIN</name>
<proteinExistence type="inferred from homology"/>
<gene>
    <name evidence="12" type="ORF">C8E02_1530</name>
    <name evidence="11" type="ORF">PQU93_00955</name>
</gene>
<keyword evidence="4" id="KW-0997">Cell inner membrane</keyword>
<comment type="subcellular location">
    <subcellularLocation>
        <location evidence="1">Cell inner membrane</location>
        <topology evidence="1">Single-pass membrane protein</topology>
    </subcellularLocation>
</comment>
<keyword evidence="7 8" id="KW-0472">Membrane</keyword>
<keyword evidence="6 8" id="KW-1133">Transmembrane helix</keyword>
<evidence type="ECO:0000256" key="8">
    <source>
        <dbReference type="SAM" id="Phobius"/>
    </source>
</evidence>
<evidence type="ECO:0000259" key="9">
    <source>
        <dbReference type="Pfam" id="PF05957"/>
    </source>
</evidence>
<evidence type="ECO:0000256" key="1">
    <source>
        <dbReference type="ARBA" id="ARBA00004377"/>
    </source>
</evidence>
<dbReference type="PANTHER" id="PTHR35893">
    <property type="entry name" value="INNER MEMBRANE PROTEIN-RELATED"/>
    <property type="match status" value="1"/>
</dbReference>
<feature type="transmembrane region" description="Helical" evidence="8">
    <location>
        <begin position="84"/>
        <end position="102"/>
    </location>
</feature>
<feature type="domain" description="DUF883" evidence="9">
    <location>
        <begin position="11"/>
        <end position="61"/>
    </location>
</feature>
<evidence type="ECO:0000256" key="2">
    <source>
        <dbReference type="ARBA" id="ARBA00010423"/>
    </source>
</evidence>
<dbReference type="GO" id="GO:0005886">
    <property type="term" value="C:plasma membrane"/>
    <property type="evidence" value="ECO:0007669"/>
    <property type="project" value="UniProtKB-SubCell"/>
</dbReference>
<reference evidence="11 14" key="2">
    <citation type="submission" date="2023-01" db="EMBL/GenBank/DDBJ databases">
        <title>Novel species of the genus Vogesella isolated from rivers.</title>
        <authorList>
            <person name="Lu H."/>
        </authorList>
    </citation>
    <scope>NUCLEOTIDE SEQUENCE [LARGE SCALE GENOMIC DNA]</scope>
    <source>
        <strain evidence="11 14">SH7W</strain>
    </source>
</reference>
<protein>
    <submittedName>
        <fullName evidence="11">DUF883 family protein</fullName>
    </submittedName>
    <submittedName>
        <fullName evidence="12">ElaB/YqjD/DUF883 family membrane-anchored ribosome-binding protein</fullName>
    </submittedName>
</protein>
<comment type="caution">
    <text evidence="12">The sequence shown here is derived from an EMBL/GenBank/DDBJ whole genome shotgun (WGS) entry which is preliminary data.</text>
</comment>
<dbReference type="InterPro" id="IPR010279">
    <property type="entry name" value="YqjD/ElaB"/>
</dbReference>
<dbReference type="InterPro" id="IPR043605">
    <property type="entry name" value="DUF883_C"/>
</dbReference>
<evidence type="ECO:0000256" key="7">
    <source>
        <dbReference type="ARBA" id="ARBA00023136"/>
    </source>
</evidence>
<evidence type="ECO:0000256" key="6">
    <source>
        <dbReference type="ARBA" id="ARBA00022989"/>
    </source>
</evidence>
<evidence type="ECO:0000313" key="14">
    <source>
        <dbReference type="Proteomes" id="UP001221566"/>
    </source>
</evidence>
<dbReference type="Pfam" id="PF05957">
    <property type="entry name" value="DUF883"/>
    <property type="match status" value="1"/>
</dbReference>
<dbReference type="Proteomes" id="UP001221566">
    <property type="component" value="Unassembled WGS sequence"/>
</dbReference>
<dbReference type="PANTHER" id="PTHR35893:SF3">
    <property type="entry name" value="INNER MEMBRANE PROTEIN"/>
    <property type="match status" value="1"/>
</dbReference>
<evidence type="ECO:0000256" key="4">
    <source>
        <dbReference type="ARBA" id="ARBA00022519"/>
    </source>
</evidence>
<organism evidence="12 13">
    <name type="scientific">Vogesella indigofera</name>
    <name type="common">Pseudomonas indigofera</name>
    <dbReference type="NCBI Taxonomy" id="45465"/>
    <lineage>
        <taxon>Bacteria</taxon>
        <taxon>Pseudomonadati</taxon>
        <taxon>Pseudomonadota</taxon>
        <taxon>Betaproteobacteria</taxon>
        <taxon>Neisseriales</taxon>
        <taxon>Chromobacteriaceae</taxon>
        <taxon>Vogesella</taxon>
    </lineage>
</organism>
<accession>A0A495BKB0</accession>
<evidence type="ECO:0000256" key="5">
    <source>
        <dbReference type="ARBA" id="ARBA00022692"/>
    </source>
</evidence>
<evidence type="ECO:0000313" key="12">
    <source>
        <dbReference type="EMBL" id="RKQ60186.1"/>
    </source>
</evidence>
<dbReference type="EMBL" id="JAQQKY010000001">
    <property type="protein sequence ID" value="MDC7689357.1"/>
    <property type="molecule type" value="Genomic_DNA"/>
</dbReference>
<evidence type="ECO:0000256" key="3">
    <source>
        <dbReference type="ARBA" id="ARBA00022475"/>
    </source>
</evidence>